<protein>
    <submittedName>
        <fullName evidence="1">Uncharacterized protein</fullName>
    </submittedName>
</protein>
<sequence>MNMEKRVTVTVALFFCLKKHNGFAIDMLTFYLKKGKFISSIASNL</sequence>
<dbReference type="PATRIC" id="fig|153151.4.peg.3204"/>
<reference evidence="1 2" key="1">
    <citation type="submission" date="2016-01" db="EMBL/GenBank/DDBJ databases">
        <title>Draft Genome Sequences of Seven Thermophilic Sporeformers Isolated from Foods.</title>
        <authorList>
            <person name="Berendsen E.M."/>
            <person name="Wells-Bennik M.H."/>
            <person name="Krawcyk A.O."/>
            <person name="De Jong A."/>
            <person name="Holsappel S."/>
            <person name="Eijlander R.T."/>
            <person name="Kuipers O.P."/>
        </authorList>
    </citation>
    <scope>NUCLEOTIDE SEQUENCE [LARGE SCALE GENOMIC DNA]</scope>
    <source>
        <strain evidence="1 2">B4110</strain>
    </source>
</reference>
<dbReference type="AlphaFoldDB" id="A0A150N100"/>
<proteinExistence type="predicted"/>
<evidence type="ECO:0000313" key="1">
    <source>
        <dbReference type="EMBL" id="KYD30394.1"/>
    </source>
</evidence>
<name>A0A150N100_9BACL</name>
<dbReference type="EMBL" id="LQYW01000052">
    <property type="protein sequence ID" value="KYD30394.1"/>
    <property type="molecule type" value="Genomic_DNA"/>
</dbReference>
<comment type="caution">
    <text evidence="1">The sequence shown here is derived from an EMBL/GenBank/DDBJ whole genome shotgun (WGS) entry which is preliminary data.</text>
</comment>
<accession>A0A150N100</accession>
<evidence type="ECO:0000313" key="2">
    <source>
        <dbReference type="Proteomes" id="UP000075324"/>
    </source>
</evidence>
<dbReference type="Proteomes" id="UP000075324">
    <property type="component" value="Unassembled WGS sequence"/>
</dbReference>
<gene>
    <name evidence="1" type="ORF">B4110_2957</name>
</gene>
<organism evidence="1 2">
    <name type="scientific">Parageobacillus toebii</name>
    <dbReference type="NCBI Taxonomy" id="153151"/>
    <lineage>
        <taxon>Bacteria</taxon>
        <taxon>Bacillati</taxon>
        <taxon>Bacillota</taxon>
        <taxon>Bacilli</taxon>
        <taxon>Bacillales</taxon>
        <taxon>Anoxybacillaceae</taxon>
        <taxon>Parageobacillus</taxon>
    </lineage>
</organism>